<dbReference type="Proteomes" id="UP000501690">
    <property type="component" value="Linkage Group LG1"/>
</dbReference>
<dbReference type="InterPro" id="IPR032675">
    <property type="entry name" value="LRR_dom_sf"/>
</dbReference>
<dbReference type="Pfam" id="PF23598">
    <property type="entry name" value="LRR_14"/>
    <property type="match status" value="1"/>
</dbReference>
<gene>
    <name evidence="4" type="ORF">DEO72_LG1g2017</name>
</gene>
<keyword evidence="1" id="KW-0677">Repeat</keyword>
<evidence type="ECO:0000313" key="4">
    <source>
        <dbReference type="EMBL" id="QCD78385.1"/>
    </source>
</evidence>
<feature type="domain" description="Disease resistance R13L4/SHOC-2-like LRR" evidence="3">
    <location>
        <begin position="287"/>
        <end position="520"/>
    </location>
</feature>
<keyword evidence="5" id="KW-1185">Reference proteome</keyword>
<dbReference type="SUPFAM" id="SSF52047">
    <property type="entry name" value="RNI-like"/>
    <property type="match status" value="1"/>
</dbReference>
<dbReference type="Gene3D" id="3.80.10.10">
    <property type="entry name" value="Ribonuclease Inhibitor"/>
    <property type="match status" value="1"/>
</dbReference>
<dbReference type="PANTHER" id="PTHR47186">
    <property type="entry name" value="LEUCINE-RICH REPEAT-CONTAINING PROTEIN 57"/>
    <property type="match status" value="1"/>
</dbReference>
<accession>A0A4D6KP84</accession>
<evidence type="ECO:0000256" key="2">
    <source>
        <dbReference type="SAM" id="MobiDB-lite"/>
    </source>
</evidence>
<evidence type="ECO:0000313" key="5">
    <source>
        <dbReference type="Proteomes" id="UP000501690"/>
    </source>
</evidence>
<evidence type="ECO:0000259" key="3">
    <source>
        <dbReference type="Pfam" id="PF23598"/>
    </source>
</evidence>
<feature type="region of interest" description="Disordered" evidence="2">
    <location>
        <begin position="88"/>
        <end position="111"/>
    </location>
</feature>
<feature type="compositionally biased region" description="Basic and acidic residues" evidence="2">
    <location>
        <begin position="97"/>
        <end position="111"/>
    </location>
</feature>
<sequence>MSIRTNPMKAVPTLLKRLVSVDKQAKLKDLKSELTNIKDLFSKVKKNEQELLDKLTKVDGYLRNNNIPKLMEDEKKICQEIKESTERLLPADQIQQPEKENKETTESPGKTKLDQIEEVNASPEELKLIEKNYDSLDDHEMRFLKSLLHLPENSVMKRRNIILWWVGVGLGETKAPKENGEYVFGKFMDLNLIVPHKYDFVNKLFKVNPLVYGIHELRKKVNDEEKKPFGTYSEMVTSSHHSHTPPACLALNKRKVELNDAFGSKSNDFTGIFNTGASYLIFGSQRMAKMKHLQVLQLGRWLHASPEHHIEVNSEEFLKELRDQEALRYLSLREISRISQLPDSIFQLQSLETLDLKACHNLETLPSDIALLRNLKHLNLSQCYLLDRMPKGIDKLTKLEVLKGFVIGNSDKTPCKISDLAHLPKLKQLSMHIGSGAMIPDIGFETLEDLSVLEKLKISWGVFDIRYSNIQVNLPLKLKKLHLEGFPGQDIPEWLKPEKIISSLCELYITGGKLQSVDIQGYTHVSCSLKIIRLKYLQHLNIN</sequence>
<evidence type="ECO:0000256" key="1">
    <source>
        <dbReference type="ARBA" id="ARBA00022737"/>
    </source>
</evidence>
<protein>
    <recommendedName>
        <fullName evidence="3">Disease resistance R13L4/SHOC-2-like LRR domain-containing protein</fullName>
    </recommendedName>
</protein>
<dbReference type="PANTHER" id="PTHR47186:SF45">
    <property type="entry name" value="DISEASE RESISTANCE RPP13-LIKE PROTEIN 1"/>
    <property type="match status" value="1"/>
</dbReference>
<proteinExistence type="predicted"/>
<name>A0A4D6KP84_VIGUN</name>
<dbReference type="AlphaFoldDB" id="A0A4D6KP84"/>
<dbReference type="EMBL" id="CP039345">
    <property type="protein sequence ID" value="QCD78385.1"/>
    <property type="molecule type" value="Genomic_DNA"/>
</dbReference>
<organism evidence="4 5">
    <name type="scientific">Vigna unguiculata</name>
    <name type="common">Cowpea</name>
    <dbReference type="NCBI Taxonomy" id="3917"/>
    <lineage>
        <taxon>Eukaryota</taxon>
        <taxon>Viridiplantae</taxon>
        <taxon>Streptophyta</taxon>
        <taxon>Embryophyta</taxon>
        <taxon>Tracheophyta</taxon>
        <taxon>Spermatophyta</taxon>
        <taxon>Magnoliopsida</taxon>
        <taxon>eudicotyledons</taxon>
        <taxon>Gunneridae</taxon>
        <taxon>Pentapetalae</taxon>
        <taxon>rosids</taxon>
        <taxon>fabids</taxon>
        <taxon>Fabales</taxon>
        <taxon>Fabaceae</taxon>
        <taxon>Papilionoideae</taxon>
        <taxon>50 kb inversion clade</taxon>
        <taxon>NPAAA clade</taxon>
        <taxon>indigoferoid/millettioid clade</taxon>
        <taxon>Phaseoleae</taxon>
        <taxon>Vigna</taxon>
    </lineage>
</organism>
<dbReference type="InterPro" id="IPR055414">
    <property type="entry name" value="LRR_R13L4/SHOC2-like"/>
</dbReference>
<reference evidence="4 5" key="1">
    <citation type="submission" date="2019-04" db="EMBL/GenBank/DDBJ databases">
        <title>An improved genome assembly and genetic linkage map for asparagus bean, Vigna unguiculata ssp. sesquipedialis.</title>
        <authorList>
            <person name="Xia Q."/>
            <person name="Zhang R."/>
            <person name="Dong Y."/>
        </authorList>
    </citation>
    <scope>NUCLEOTIDE SEQUENCE [LARGE SCALE GENOMIC DNA]</scope>
    <source>
        <tissue evidence="4">Leaf</tissue>
    </source>
</reference>